<name>A0ACB8EW52_9SAUR</name>
<comment type="caution">
    <text evidence="1">The sequence shown here is derived from an EMBL/GenBank/DDBJ whole genome shotgun (WGS) entry which is preliminary data.</text>
</comment>
<sequence>MGVAQLLHYFKWTWIGLFAVDDDNGEKFLQTVTPLLSQNGICFDFILRTPKRTDTNDLIEQLLSLLEKYPVLVNSTANAYFIYGLSTSMYTLRMLLGMAQQSSLPPLSKVWIVTSQWGFESVSLQRIWDTQIFHGAISFTVHSNQPPGFQNFLQIIKPSKAKGDGFIQDFWEQAFDCSFKHSDESEEIKKPCTGEEKLESLPGTLFEVSMTGQSYNVYNAVYAVAHVLNALDTFQFKSRALVQQREWKFQNLEPWQLHHFLRSVPFNNSAGDAVSFDERGELRAGFDVTNWITFPNNSFARVKVGRLDPHAVPGNALTLHEDRIVWPRSFNQVTHQSRSLNRYKN</sequence>
<evidence type="ECO:0000313" key="1">
    <source>
        <dbReference type="EMBL" id="KAH7996619.1"/>
    </source>
</evidence>
<accession>A0ACB8EW52</accession>
<dbReference type="EMBL" id="CM037628">
    <property type="protein sequence ID" value="KAH7996619.1"/>
    <property type="molecule type" value="Genomic_DNA"/>
</dbReference>
<keyword evidence="2" id="KW-1185">Reference proteome</keyword>
<proteinExistence type="predicted"/>
<protein>
    <submittedName>
        <fullName evidence="1">Uncharacterized protein</fullName>
    </submittedName>
</protein>
<reference evidence="1" key="1">
    <citation type="submission" date="2021-08" db="EMBL/GenBank/DDBJ databases">
        <title>The first chromosome-level gecko genome reveals the dynamic sex chromosomes of Neotropical dwarf geckos (Sphaerodactylidae: Sphaerodactylus).</title>
        <authorList>
            <person name="Pinto B.J."/>
            <person name="Keating S.E."/>
            <person name="Gamble T."/>
        </authorList>
    </citation>
    <scope>NUCLEOTIDE SEQUENCE</scope>
    <source>
        <strain evidence="1">TG3544</strain>
    </source>
</reference>
<dbReference type="Proteomes" id="UP000827872">
    <property type="component" value="Linkage Group LG15"/>
</dbReference>
<evidence type="ECO:0000313" key="2">
    <source>
        <dbReference type="Proteomes" id="UP000827872"/>
    </source>
</evidence>
<gene>
    <name evidence="1" type="ORF">K3G42_008667</name>
</gene>
<organism evidence="1 2">
    <name type="scientific">Sphaerodactylus townsendi</name>
    <dbReference type="NCBI Taxonomy" id="933632"/>
    <lineage>
        <taxon>Eukaryota</taxon>
        <taxon>Metazoa</taxon>
        <taxon>Chordata</taxon>
        <taxon>Craniata</taxon>
        <taxon>Vertebrata</taxon>
        <taxon>Euteleostomi</taxon>
        <taxon>Lepidosauria</taxon>
        <taxon>Squamata</taxon>
        <taxon>Bifurcata</taxon>
        <taxon>Gekkota</taxon>
        <taxon>Sphaerodactylidae</taxon>
        <taxon>Sphaerodactylus</taxon>
    </lineage>
</organism>